<accession>A0ABX0XXA0</accession>
<gene>
    <name evidence="1" type="ORF">HC031_09030</name>
</gene>
<organism evidence="1 2">
    <name type="scientific">Planosporangium thailandense</name>
    <dbReference type="NCBI Taxonomy" id="765197"/>
    <lineage>
        <taxon>Bacteria</taxon>
        <taxon>Bacillati</taxon>
        <taxon>Actinomycetota</taxon>
        <taxon>Actinomycetes</taxon>
        <taxon>Micromonosporales</taxon>
        <taxon>Micromonosporaceae</taxon>
        <taxon>Planosporangium</taxon>
    </lineage>
</organism>
<proteinExistence type="predicted"/>
<evidence type="ECO:0000313" key="2">
    <source>
        <dbReference type="Proteomes" id="UP000722989"/>
    </source>
</evidence>
<name>A0ABX0XXA0_9ACTN</name>
<evidence type="ECO:0000313" key="1">
    <source>
        <dbReference type="EMBL" id="NJC69860.1"/>
    </source>
</evidence>
<protein>
    <submittedName>
        <fullName evidence="1">Uncharacterized protein</fullName>
    </submittedName>
</protein>
<dbReference type="RefSeq" id="WP_167924731.1">
    <property type="nucleotide sequence ID" value="NZ_JAATVY010000004.1"/>
</dbReference>
<sequence length="51" mass="5380">MKPWVRSQPSPTHDGCAFFASVRPSTDCAEYDNARFGCGPAGGVGTFIGTE</sequence>
<comment type="caution">
    <text evidence="1">The sequence shown here is derived from an EMBL/GenBank/DDBJ whole genome shotgun (WGS) entry which is preliminary data.</text>
</comment>
<dbReference type="EMBL" id="JAATVY010000004">
    <property type="protein sequence ID" value="NJC69860.1"/>
    <property type="molecule type" value="Genomic_DNA"/>
</dbReference>
<keyword evidence="2" id="KW-1185">Reference proteome</keyword>
<dbReference type="Proteomes" id="UP000722989">
    <property type="component" value="Unassembled WGS sequence"/>
</dbReference>
<reference evidence="1 2" key="1">
    <citation type="submission" date="2020-03" db="EMBL/GenBank/DDBJ databases">
        <title>WGS of the type strain of Planosporangium spp.</title>
        <authorList>
            <person name="Thawai C."/>
        </authorList>
    </citation>
    <scope>NUCLEOTIDE SEQUENCE [LARGE SCALE GENOMIC DNA]</scope>
    <source>
        <strain evidence="1 2">TBRC 5610</strain>
    </source>
</reference>